<dbReference type="Pfam" id="PF00440">
    <property type="entry name" value="TetR_N"/>
    <property type="match status" value="1"/>
</dbReference>
<dbReference type="AlphaFoldDB" id="A0A327L184"/>
<dbReference type="InterPro" id="IPR036271">
    <property type="entry name" value="Tet_transcr_reg_TetR-rel_C_sf"/>
</dbReference>
<gene>
    <name evidence="6" type="ORF">CH338_03075</name>
</gene>
<dbReference type="PANTHER" id="PTHR47506:SF1">
    <property type="entry name" value="HTH-TYPE TRANSCRIPTIONAL REGULATOR YJDC"/>
    <property type="match status" value="1"/>
</dbReference>
<proteinExistence type="predicted"/>
<evidence type="ECO:0000256" key="3">
    <source>
        <dbReference type="ARBA" id="ARBA00023163"/>
    </source>
</evidence>
<dbReference type="PANTHER" id="PTHR47506">
    <property type="entry name" value="TRANSCRIPTIONAL REGULATORY PROTEIN"/>
    <property type="match status" value="1"/>
</dbReference>
<sequence>MALGRPRTFDMDEALDRALQVFWRRGYEGASIAELTQAIGIAPPSLYAAFGNKEGLFRKVLERYVAVRTKFWDEALAAPTAREMISRLLHGTADFMTDACNPPGCLLVRGTVACSDMAQDIHQELISKRREGERMVCERLLAAKAAGELPADLDPKGFACFIATVLEGMSVHAAGGATRDDLHAVAAMAMRAWPAPAAG</sequence>
<dbReference type="InterPro" id="IPR001647">
    <property type="entry name" value="HTH_TetR"/>
</dbReference>
<dbReference type="Pfam" id="PF16925">
    <property type="entry name" value="TetR_C_13"/>
    <property type="match status" value="1"/>
</dbReference>
<keyword evidence="7" id="KW-1185">Reference proteome</keyword>
<dbReference type="SUPFAM" id="SSF46689">
    <property type="entry name" value="Homeodomain-like"/>
    <property type="match status" value="1"/>
</dbReference>
<dbReference type="Gene3D" id="1.10.10.60">
    <property type="entry name" value="Homeodomain-like"/>
    <property type="match status" value="1"/>
</dbReference>
<evidence type="ECO:0000313" key="6">
    <source>
        <dbReference type="EMBL" id="RAI41438.1"/>
    </source>
</evidence>
<dbReference type="Gene3D" id="1.10.357.10">
    <property type="entry name" value="Tetracycline Repressor, domain 2"/>
    <property type="match status" value="1"/>
</dbReference>
<accession>A0A327L184</accession>
<keyword evidence="2 4" id="KW-0238">DNA-binding</keyword>
<organism evidence="6 7">
    <name type="scientific">Rhodoplanes elegans</name>
    <dbReference type="NCBI Taxonomy" id="29408"/>
    <lineage>
        <taxon>Bacteria</taxon>
        <taxon>Pseudomonadati</taxon>
        <taxon>Pseudomonadota</taxon>
        <taxon>Alphaproteobacteria</taxon>
        <taxon>Hyphomicrobiales</taxon>
        <taxon>Nitrobacteraceae</taxon>
        <taxon>Rhodoplanes</taxon>
    </lineage>
</organism>
<dbReference type="RefSeq" id="WP_111355571.1">
    <property type="nucleotide sequence ID" value="NZ_NHSK01000168.1"/>
</dbReference>
<dbReference type="PRINTS" id="PR00455">
    <property type="entry name" value="HTHTETR"/>
</dbReference>
<feature type="DNA-binding region" description="H-T-H motif" evidence="4">
    <location>
        <begin position="31"/>
        <end position="50"/>
    </location>
</feature>
<keyword evidence="3" id="KW-0804">Transcription</keyword>
<evidence type="ECO:0000256" key="4">
    <source>
        <dbReference type="PROSITE-ProRule" id="PRU00335"/>
    </source>
</evidence>
<evidence type="ECO:0000256" key="1">
    <source>
        <dbReference type="ARBA" id="ARBA00023015"/>
    </source>
</evidence>
<dbReference type="InterPro" id="IPR009057">
    <property type="entry name" value="Homeodomain-like_sf"/>
</dbReference>
<dbReference type="InterPro" id="IPR023772">
    <property type="entry name" value="DNA-bd_HTH_TetR-type_CS"/>
</dbReference>
<dbReference type="Proteomes" id="UP000248863">
    <property type="component" value="Unassembled WGS sequence"/>
</dbReference>
<dbReference type="GO" id="GO:0003677">
    <property type="term" value="F:DNA binding"/>
    <property type="evidence" value="ECO:0007669"/>
    <property type="project" value="UniProtKB-UniRule"/>
</dbReference>
<dbReference type="OrthoDB" id="9795242at2"/>
<dbReference type="EMBL" id="NPEU01000017">
    <property type="protein sequence ID" value="RAI41438.1"/>
    <property type="molecule type" value="Genomic_DNA"/>
</dbReference>
<dbReference type="SUPFAM" id="SSF48498">
    <property type="entry name" value="Tetracyclin repressor-like, C-terminal domain"/>
    <property type="match status" value="1"/>
</dbReference>
<evidence type="ECO:0000259" key="5">
    <source>
        <dbReference type="PROSITE" id="PS50977"/>
    </source>
</evidence>
<evidence type="ECO:0000256" key="2">
    <source>
        <dbReference type="ARBA" id="ARBA00023125"/>
    </source>
</evidence>
<dbReference type="PROSITE" id="PS01081">
    <property type="entry name" value="HTH_TETR_1"/>
    <property type="match status" value="1"/>
</dbReference>
<reference evidence="6 7" key="1">
    <citation type="submission" date="2017-07" db="EMBL/GenBank/DDBJ databases">
        <title>Draft Genome Sequences of Select Purple Nonsulfur Bacteria.</title>
        <authorList>
            <person name="Lasarre B."/>
            <person name="Mckinlay J.B."/>
        </authorList>
    </citation>
    <scope>NUCLEOTIDE SEQUENCE [LARGE SCALE GENOMIC DNA]</scope>
    <source>
        <strain evidence="6 7">DSM 11907</strain>
    </source>
</reference>
<dbReference type="PROSITE" id="PS50977">
    <property type="entry name" value="HTH_TETR_2"/>
    <property type="match status" value="1"/>
</dbReference>
<dbReference type="InterPro" id="IPR011075">
    <property type="entry name" value="TetR_C"/>
</dbReference>
<feature type="domain" description="HTH tetR-type" evidence="5">
    <location>
        <begin position="8"/>
        <end position="68"/>
    </location>
</feature>
<keyword evidence="1" id="KW-0805">Transcription regulation</keyword>
<name>A0A327L184_9BRAD</name>
<evidence type="ECO:0000313" key="7">
    <source>
        <dbReference type="Proteomes" id="UP000248863"/>
    </source>
</evidence>
<protein>
    <submittedName>
        <fullName evidence="6">TetR family transcriptional regulator</fullName>
    </submittedName>
</protein>
<comment type="caution">
    <text evidence="6">The sequence shown here is derived from an EMBL/GenBank/DDBJ whole genome shotgun (WGS) entry which is preliminary data.</text>
</comment>